<gene>
    <name evidence="1" type="primary">SIFV2_gp56</name>
</gene>
<reference evidence="1" key="1">
    <citation type="journal article" date="2014" name="Mol. Microbiol.">
        <title>Inter-viral conflicts that exploit host CRISPR immune systems of Sulfolobus.</title>
        <authorList>
            <person name="Erdmann S."/>
            <person name="Le Moine Bauer S."/>
            <person name="Garrett R.A."/>
        </authorList>
    </citation>
    <scope>NUCLEOTIDE SEQUENCE [LARGE SCALE GENOMIC DNA]</scope>
</reference>
<accession>A0A1D8BJB8</accession>
<reference evidence="1" key="2">
    <citation type="submission" date="2016-06" db="EMBL/GenBank/DDBJ databases">
        <authorList>
            <person name="Kjaerup R.B."/>
            <person name="Dalgaard T.S."/>
            <person name="Juul-Madsen H.R."/>
        </authorList>
    </citation>
    <scope>NUCLEOTIDE SEQUENCE</scope>
</reference>
<sequence length="184" mass="19804">MINISRVLYIAYSTLLNSIPTYGATANINGVPINLQATYNNGTLTLQGDITIQATISTLTIEIYIGNYPIDSISLNVTLSPGTYTFIYTLTITDSTGIINNAFGYAVTNQLKSVSISTNSSSYIITETQNMLTFYLEYTSYPSSVSISVTFTLTNGSTVNGSYTASLPQGTTLYGIVIPVTFEV</sequence>
<evidence type="ECO:0000313" key="1">
    <source>
        <dbReference type="EMBL" id="AOS58411.1"/>
    </source>
</evidence>
<protein>
    <submittedName>
        <fullName evidence="1">SIFV.gp61-like protein</fullName>
    </submittedName>
</protein>
<dbReference type="Proteomes" id="UP000223173">
    <property type="component" value="Segment"/>
</dbReference>
<name>A0A1D8BJB8_SIFV</name>
<dbReference type="EMBL" id="KX467643">
    <property type="protein sequence ID" value="AOS58411.1"/>
    <property type="molecule type" value="Genomic_DNA"/>
</dbReference>
<proteinExistence type="predicted"/>
<organism evidence="1">
    <name type="scientific">Sulfolobus islandicus filamentous virus 2</name>
    <dbReference type="NCBI Taxonomy" id="1902331"/>
    <lineage>
        <taxon>Viruses</taxon>
        <taxon>Adnaviria</taxon>
        <taxon>Zilligvirae</taxon>
        <taxon>Taleaviricota</taxon>
        <taxon>Tokiviricetes</taxon>
        <taxon>Ligamenvirales</taxon>
        <taxon>Lipothrixviridae</taxon>
        <taxon>Betalipothrixvirus</taxon>
        <taxon>Betalipothrixvirus hveragerdiense</taxon>
        <taxon>Sulfolobus islandicus filamentous virus</taxon>
    </lineage>
</organism>